<dbReference type="PANTHER" id="PTHR35339">
    <property type="entry name" value="LINALOOL DEHYDRATASE_ISOMERASE DOMAIN-CONTAINING PROTEIN"/>
    <property type="match status" value="1"/>
</dbReference>
<dbReference type="EMBL" id="JAGTXB010000037">
    <property type="protein sequence ID" value="MBS0032424.1"/>
    <property type="molecule type" value="Genomic_DNA"/>
</dbReference>
<organism evidence="2 3">
    <name type="scientific">Chitinophaga hostae</name>
    <dbReference type="NCBI Taxonomy" id="2831022"/>
    <lineage>
        <taxon>Bacteria</taxon>
        <taxon>Pseudomonadati</taxon>
        <taxon>Bacteroidota</taxon>
        <taxon>Chitinophagia</taxon>
        <taxon>Chitinophagales</taxon>
        <taxon>Chitinophagaceae</taxon>
        <taxon>Chitinophaga</taxon>
    </lineage>
</organism>
<keyword evidence="3" id="KW-1185">Reference proteome</keyword>
<proteinExistence type="predicted"/>
<dbReference type="PIRSF" id="PIRSF014753">
    <property type="entry name" value="UCP014753"/>
    <property type="match status" value="1"/>
</dbReference>
<dbReference type="Proteomes" id="UP000676386">
    <property type="component" value="Unassembled WGS sequence"/>
</dbReference>
<dbReference type="RefSeq" id="WP_211977595.1">
    <property type="nucleotide sequence ID" value="NZ_CBFHAM010000121.1"/>
</dbReference>
<protein>
    <submittedName>
        <fullName evidence="2">DUF2264 domain-containing protein</fullName>
    </submittedName>
</protein>
<evidence type="ECO:0000259" key="1">
    <source>
        <dbReference type="Pfam" id="PF10022"/>
    </source>
</evidence>
<accession>A0ABS5JB29</accession>
<dbReference type="InterPro" id="IPR016624">
    <property type="entry name" value="UCP014753"/>
</dbReference>
<sequence length="430" mass="47692">MERRNFIKIAPLAGLAGAMAPGKTLSAAAGMPAGANTAAGEGNQHTFAAVPDRQYHVNLLQRIARPVVENMSKGTLKKNMPLEKGPGYGLAVEKVTYLEAFGRCISGLAPWLALADDDTAEGKLRKQMREQVLQGIVNGVNPASADYLNFRSEAQPLVDAAYLCQTFMRAPGALWQPLDNITKANIVKELKELRRVRPAYNNWLLFAGMVEAFLLSIGEEWEPLRTMVATKKIQEWYAGDGFYADGPQFSLDYYNGYVIHPMFTDMLKVLADKQQGSKADYDQAMKRMQRFSELQERMIAPDGTYPALGRSMTYRTAAFQPLVQLALMHQLPEGIVPAQVRCAMTAIMKNIFEMEGTFDKQGWLQLGICGHQPEVADVYTSTGSLYICTNGFLALGLPAADPFWADPAAEWTAQKVWSGKKIKKDYHVNY</sequence>
<reference evidence="2 3" key="1">
    <citation type="submission" date="2021-04" db="EMBL/GenBank/DDBJ databases">
        <title>Chitinophaga sp. nov., isolated from the rhizosphere soil.</title>
        <authorList>
            <person name="He S."/>
        </authorList>
    </citation>
    <scope>NUCLEOTIDE SEQUENCE [LARGE SCALE GENOMIC DNA]</scope>
    <source>
        <strain evidence="2 3">2R12</strain>
    </source>
</reference>
<evidence type="ECO:0000313" key="2">
    <source>
        <dbReference type="EMBL" id="MBS0032424.1"/>
    </source>
</evidence>
<dbReference type="Pfam" id="PF10022">
    <property type="entry name" value="DUF2264"/>
    <property type="match status" value="1"/>
</dbReference>
<gene>
    <name evidence="2" type="ORF">KE626_34145</name>
</gene>
<feature type="domain" description="DUF2264" evidence="1">
    <location>
        <begin position="52"/>
        <end position="411"/>
    </location>
</feature>
<dbReference type="InterPro" id="IPR049349">
    <property type="entry name" value="DUF2264_N"/>
</dbReference>
<evidence type="ECO:0000313" key="3">
    <source>
        <dbReference type="Proteomes" id="UP000676386"/>
    </source>
</evidence>
<comment type="caution">
    <text evidence="2">The sequence shown here is derived from an EMBL/GenBank/DDBJ whole genome shotgun (WGS) entry which is preliminary data.</text>
</comment>
<name>A0ABS5JB29_9BACT</name>
<dbReference type="PANTHER" id="PTHR35339:SF3">
    <property type="entry name" value="DUF2264 DOMAIN-CONTAINING PROTEIN"/>
    <property type="match status" value="1"/>
</dbReference>